<protein>
    <submittedName>
        <fullName evidence="10">Uncharacterized protein</fullName>
    </submittedName>
</protein>
<feature type="binding site" evidence="6">
    <location>
        <position position="63"/>
    </location>
    <ligand>
        <name>Zn(2+)</name>
        <dbReference type="ChEBI" id="CHEBI:29105"/>
    </ligand>
</feature>
<feature type="binding site" evidence="6">
    <location>
        <position position="66"/>
    </location>
    <ligand>
        <name>Zn(2+)</name>
        <dbReference type="ChEBI" id="CHEBI:29105"/>
    </ligand>
</feature>
<evidence type="ECO:0000256" key="2">
    <source>
        <dbReference type="ARBA" id="ARBA00022737"/>
    </source>
</evidence>
<feature type="region of interest" description="Disordered" evidence="7">
    <location>
        <begin position="451"/>
        <end position="775"/>
    </location>
</feature>
<dbReference type="InterPro" id="IPR036236">
    <property type="entry name" value="Znf_C2H2_sf"/>
</dbReference>
<feature type="compositionally biased region" description="Basic and acidic residues" evidence="7">
    <location>
        <begin position="459"/>
        <end position="468"/>
    </location>
</feature>
<dbReference type="Gene3D" id="3.40.1800.20">
    <property type="match status" value="1"/>
</dbReference>
<name>A0ABN8J013_9NEOP</name>
<dbReference type="PANTHER" id="PTHR24408:SF58">
    <property type="entry name" value="TRANSCRIPTION FACTOR (TFIIIA), PUTATIVE (AFU_ORTHOLOGUE AFUA_1G05150)-RELATED"/>
    <property type="match status" value="1"/>
</dbReference>
<proteinExistence type="predicted"/>
<dbReference type="Gene3D" id="3.30.160.60">
    <property type="entry name" value="Classic Zinc Finger"/>
    <property type="match status" value="2"/>
</dbReference>
<feature type="binding site" evidence="6">
    <location>
        <position position="14"/>
    </location>
    <ligand>
        <name>Zn(2+)</name>
        <dbReference type="ChEBI" id="CHEBI:29105"/>
    </ligand>
</feature>
<reference evidence="10" key="1">
    <citation type="submission" date="2022-03" db="EMBL/GenBank/DDBJ databases">
        <authorList>
            <person name="Martin H S."/>
        </authorList>
    </citation>
    <scope>NUCLEOTIDE SEQUENCE</scope>
</reference>
<evidence type="ECO:0000256" key="6">
    <source>
        <dbReference type="PROSITE-ProRule" id="PRU01263"/>
    </source>
</evidence>
<feature type="compositionally biased region" description="Basic and acidic residues" evidence="7">
    <location>
        <begin position="484"/>
        <end position="493"/>
    </location>
</feature>
<feature type="binding site" evidence="6">
    <location>
        <position position="17"/>
    </location>
    <ligand>
        <name>Zn(2+)</name>
        <dbReference type="ChEBI" id="CHEBI:29105"/>
    </ligand>
</feature>
<evidence type="ECO:0000256" key="1">
    <source>
        <dbReference type="ARBA" id="ARBA00022723"/>
    </source>
</evidence>
<dbReference type="EMBL" id="OW152817">
    <property type="protein sequence ID" value="CAH2068638.1"/>
    <property type="molecule type" value="Genomic_DNA"/>
</dbReference>
<accession>A0ABN8J013</accession>
<feature type="compositionally biased region" description="Low complexity" evidence="7">
    <location>
        <begin position="764"/>
        <end position="775"/>
    </location>
</feature>
<feature type="domain" description="C2H2-type" evidence="8">
    <location>
        <begin position="258"/>
        <end position="285"/>
    </location>
</feature>
<evidence type="ECO:0000256" key="7">
    <source>
        <dbReference type="SAM" id="MobiDB-lite"/>
    </source>
</evidence>
<feature type="compositionally biased region" description="Basic and acidic residues" evidence="7">
    <location>
        <begin position="541"/>
        <end position="579"/>
    </location>
</feature>
<feature type="domain" description="C2H2-type" evidence="8">
    <location>
        <begin position="231"/>
        <end position="258"/>
    </location>
</feature>
<keyword evidence="4 6" id="KW-0862">Zinc</keyword>
<feature type="compositionally biased region" description="Acidic residues" evidence="7">
    <location>
        <begin position="318"/>
        <end position="339"/>
    </location>
</feature>
<feature type="domain" description="C2H2-type" evidence="8">
    <location>
        <begin position="286"/>
        <end position="314"/>
    </location>
</feature>
<gene>
    <name evidence="10" type="ORF">IPOD504_LOCUS14469</name>
</gene>
<evidence type="ECO:0000256" key="5">
    <source>
        <dbReference type="PROSITE-ProRule" id="PRU00042"/>
    </source>
</evidence>
<evidence type="ECO:0000259" key="8">
    <source>
        <dbReference type="PROSITE" id="PS50157"/>
    </source>
</evidence>
<dbReference type="SMART" id="SM00868">
    <property type="entry name" value="zf-AD"/>
    <property type="match status" value="1"/>
</dbReference>
<feature type="region of interest" description="Disordered" evidence="7">
    <location>
        <begin position="314"/>
        <end position="344"/>
    </location>
</feature>
<feature type="domain" description="ZAD" evidence="9">
    <location>
        <begin position="12"/>
        <end position="90"/>
    </location>
</feature>
<dbReference type="SMART" id="SM00355">
    <property type="entry name" value="ZnF_C2H2"/>
    <property type="match status" value="4"/>
</dbReference>
<dbReference type="PROSITE" id="PS50157">
    <property type="entry name" value="ZINC_FINGER_C2H2_2"/>
    <property type="match status" value="4"/>
</dbReference>
<evidence type="ECO:0000313" key="10">
    <source>
        <dbReference type="EMBL" id="CAH2068638.1"/>
    </source>
</evidence>
<dbReference type="InterPro" id="IPR013087">
    <property type="entry name" value="Znf_C2H2_type"/>
</dbReference>
<feature type="compositionally biased region" description="Basic and acidic residues" evidence="7">
    <location>
        <begin position="610"/>
        <end position="622"/>
    </location>
</feature>
<feature type="compositionally biased region" description="Acidic residues" evidence="7">
    <location>
        <begin position="623"/>
        <end position="635"/>
    </location>
</feature>
<dbReference type="PANTHER" id="PTHR24408">
    <property type="entry name" value="ZINC FINGER PROTEIN"/>
    <property type="match status" value="1"/>
</dbReference>
<dbReference type="SUPFAM" id="SSF57716">
    <property type="entry name" value="Glucocorticoid receptor-like (DNA-binding domain)"/>
    <property type="match status" value="1"/>
</dbReference>
<organism evidence="10 11">
    <name type="scientific">Iphiclides podalirius</name>
    <name type="common">scarce swallowtail</name>
    <dbReference type="NCBI Taxonomy" id="110791"/>
    <lineage>
        <taxon>Eukaryota</taxon>
        <taxon>Metazoa</taxon>
        <taxon>Ecdysozoa</taxon>
        <taxon>Arthropoda</taxon>
        <taxon>Hexapoda</taxon>
        <taxon>Insecta</taxon>
        <taxon>Pterygota</taxon>
        <taxon>Neoptera</taxon>
        <taxon>Endopterygota</taxon>
        <taxon>Lepidoptera</taxon>
        <taxon>Glossata</taxon>
        <taxon>Ditrysia</taxon>
        <taxon>Papilionoidea</taxon>
        <taxon>Papilionidae</taxon>
        <taxon>Papilioninae</taxon>
        <taxon>Iphiclides</taxon>
    </lineage>
</organism>
<keyword evidence="3 5" id="KW-0863">Zinc-finger</keyword>
<feature type="compositionally biased region" description="Low complexity" evidence="7">
    <location>
        <begin position="731"/>
        <end position="741"/>
    </location>
</feature>
<dbReference type="InterPro" id="IPR012934">
    <property type="entry name" value="Znf_AD"/>
</dbReference>
<dbReference type="Proteomes" id="UP000837857">
    <property type="component" value="Chromosome 5"/>
</dbReference>
<evidence type="ECO:0000259" key="9">
    <source>
        <dbReference type="PROSITE" id="PS51915"/>
    </source>
</evidence>
<feature type="non-terminal residue" evidence="10">
    <location>
        <position position="877"/>
    </location>
</feature>
<dbReference type="PROSITE" id="PS00028">
    <property type="entry name" value="ZINC_FINGER_C2H2_1"/>
    <property type="match status" value="4"/>
</dbReference>
<evidence type="ECO:0000256" key="4">
    <source>
        <dbReference type="ARBA" id="ARBA00022833"/>
    </source>
</evidence>
<keyword evidence="11" id="KW-1185">Reference proteome</keyword>
<keyword evidence="1 6" id="KW-0479">Metal-binding</keyword>
<dbReference type="PROSITE" id="PS51915">
    <property type="entry name" value="ZAD"/>
    <property type="match status" value="1"/>
</dbReference>
<feature type="compositionally biased region" description="Polar residues" evidence="7">
    <location>
        <begin position="580"/>
        <end position="594"/>
    </location>
</feature>
<dbReference type="Pfam" id="PF07776">
    <property type="entry name" value="zf-AD"/>
    <property type="match status" value="1"/>
</dbReference>
<feature type="compositionally biased region" description="Basic and acidic residues" evidence="7">
    <location>
        <begin position="687"/>
        <end position="703"/>
    </location>
</feature>
<feature type="domain" description="C2H2-type" evidence="8">
    <location>
        <begin position="191"/>
        <end position="214"/>
    </location>
</feature>
<dbReference type="SUPFAM" id="SSF57667">
    <property type="entry name" value="beta-beta-alpha zinc fingers"/>
    <property type="match status" value="3"/>
</dbReference>
<feature type="compositionally biased region" description="Polar residues" evidence="7">
    <location>
        <begin position="657"/>
        <end position="670"/>
    </location>
</feature>
<feature type="compositionally biased region" description="Polar residues" evidence="7">
    <location>
        <begin position="469"/>
        <end position="480"/>
    </location>
</feature>
<sequence length="877" mass="97969">MEKRKESLSGLKLCRFCLSKNQSLVSLYDRRLSPKNCVDLPLKILSCVSIEVFPSDKMPSYICSYCKFFMDLVYKYKQIVRQADENILKYIQNGTPLESLTWPNLLIKAYQSSVRHDIMRVEGGATVQVSTHDVSDSEDEEEESVYNVTIADGSDDGSKGVSTCIKVVTSKDDQDSSQNMLNQTDKGEGPYHCKHCTKSFTKSHHYTRHLRLKHRENIRSSRGPFGEAEQYPCDQCDEIFATQDELIYHSAIHATKNLTCPLCEEKFANVDAVTTHIKSHVNGVEFMCDFCELVFTTKEKLEYHLIMAHEDEFNNDLGQDDSSMEMDAREDDGDDDDNDTSINVKDKGDHMLIEIKKADEYMLHNTHKEMEEKFDNTNSEDSEPEVTYTELSTVDTLGIIQKGNTSPRMSVDKQPTKVSKATVSSSFIPALTANDAQTPAIIRKIEEKKLKATEQQSADTERKEKSTKIDSSSVGASNKSLQLLEKELQELKRTNNSRNEVIKTSKLTEPIRNRRLQIHASTPKAKPIEEKKAVAVTKAPVVEKKGPERRIITKENKEPKESKETKVNTSTKEDRDKDATSTPKSLVKNGNNEKNSADEGGIRRSTRPSKVKDYAKMIRDRQDEDDSDDADDEEYRAERTPERTRGRKSVTKVQAKMIQTTIATTTQSKLGLTAGVAPTPRKRGRPRKEPPKEVPAKVKKDAVETIEEINLTKTDTEDSPNAEERADNESKISISSDNSSDAVKMVSSESPQTSGQLVSPSGQPLKKVPVKALPPGVRPLALPVTPRPLGTGELCEMQIGKKMVKVQKIVMTKAEVEAMAKKGLVEMKDGTMVLKQGIKLPTADPVSIKSSLVGDGDVVKERKDKAAPTRCDLGDDP</sequence>
<evidence type="ECO:0000313" key="11">
    <source>
        <dbReference type="Proteomes" id="UP000837857"/>
    </source>
</evidence>
<feature type="compositionally biased region" description="Polar residues" evidence="7">
    <location>
        <begin position="747"/>
        <end position="762"/>
    </location>
</feature>
<evidence type="ECO:0000256" key="3">
    <source>
        <dbReference type="ARBA" id="ARBA00022771"/>
    </source>
</evidence>
<keyword evidence="2" id="KW-0677">Repeat</keyword>